<dbReference type="OrthoDB" id="4802915at2759"/>
<evidence type="ECO:0000313" key="4">
    <source>
        <dbReference type="Proteomes" id="UP000813385"/>
    </source>
</evidence>
<keyword evidence="1" id="KW-0378">Hydrolase</keyword>
<dbReference type="AlphaFoldDB" id="A0A8K0X4A4"/>
<keyword evidence="2" id="KW-0443">Lipid metabolism</keyword>
<dbReference type="Proteomes" id="UP000813385">
    <property type="component" value="Unassembled WGS sequence"/>
</dbReference>
<dbReference type="PANTHER" id="PTHR24185:SF1">
    <property type="entry name" value="CALCIUM-INDEPENDENT PHOSPHOLIPASE A2-GAMMA"/>
    <property type="match status" value="1"/>
</dbReference>
<name>A0A8K0X4A4_9PEZI</name>
<reference evidence="3" key="1">
    <citation type="journal article" date="2021" name="Nat. Commun.">
        <title>Genetic determinants of endophytism in the Arabidopsis root mycobiome.</title>
        <authorList>
            <person name="Mesny F."/>
            <person name="Miyauchi S."/>
            <person name="Thiergart T."/>
            <person name="Pickel B."/>
            <person name="Atanasova L."/>
            <person name="Karlsson M."/>
            <person name="Huettel B."/>
            <person name="Barry K.W."/>
            <person name="Haridas S."/>
            <person name="Chen C."/>
            <person name="Bauer D."/>
            <person name="Andreopoulos W."/>
            <person name="Pangilinan J."/>
            <person name="LaButti K."/>
            <person name="Riley R."/>
            <person name="Lipzen A."/>
            <person name="Clum A."/>
            <person name="Drula E."/>
            <person name="Henrissat B."/>
            <person name="Kohler A."/>
            <person name="Grigoriev I.V."/>
            <person name="Martin F.M."/>
            <person name="Hacquard S."/>
        </authorList>
    </citation>
    <scope>NUCLEOTIDE SEQUENCE</scope>
    <source>
        <strain evidence="3">MPI-CAGE-AT-0016</strain>
    </source>
</reference>
<evidence type="ECO:0000256" key="1">
    <source>
        <dbReference type="ARBA" id="ARBA00022801"/>
    </source>
</evidence>
<dbReference type="GO" id="GO:0016042">
    <property type="term" value="P:lipid catabolic process"/>
    <property type="evidence" value="ECO:0007669"/>
    <property type="project" value="UniProtKB-KW"/>
</dbReference>
<proteinExistence type="predicted"/>
<dbReference type="GO" id="GO:0047499">
    <property type="term" value="F:calcium-independent phospholipase A2 activity"/>
    <property type="evidence" value="ECO:0007669"/>
    <property type="project" value="TreeGrafter"/>
</dbReference>
<evidence type="ECO:0000313" key="3">
    <source>
        <dbReference type="EMBL" id="KAH7363536.1"/>
    </source>
</evidence>
<keyword evidence="2" id="KW-0442">Lipid degradation</keyword>
<comment type="caution">
    <text evidence="3">The sequence shown here is derived from an EMBL/GenBank/DDBJ whole genome shotgun (WGS) entry which is preliminary data.</text>
</comment>
<sequence length="825" mass="90819">MKPRSPTFWLALSSNESTTDLVISDRPRLVAKQTSQPDVKKPSLFALVGGRAKTAALQELFGVRRRQPQGSLPGPSTGIHLHVAAQSSFCERPLLIVEGGLYDEDFKAAPPSDQLDVRRRTVMRPARQAARGLDSEALYSRLLQPFADVFCYFCDDLGGLEAVARHLATWPDREPQPGSLVAGARPKIVIVSSTIPPGAQSEQKAKADLLDMVEREAGRRPLGLALQIHVVALFPRGRVSAAARHRALKERLMSLSDEVRRRRVDARCLFSVTHFAAFLDVACDHFAAAPDAPFDFVRGARCRSPVPDNVESHIANFLALANSPVELVDFAAPVIGSSLFRDAYPPDAHFFDPGDVFESLYRDLVRRACSDAALAKAEDPGATMPRSVLVGLVKARFVECFSELHVHCDDCVWDYGHPSDDDPWTTVYGRCHLCDASLPEEAIVRRHPPTAGVSVFCLDGGGARGIVSLEILKRIHDSIGLPIPLTRFIKVFFGISSGRSTGTHVGLPVATIDKKPLERIFTNYNGVGERHSSQGDPPSRAAFFPPKHIRGVGSFQDAGPLVDPTLSALCEVAALFPLLDGPDDVVSIGTGESRPSNAAATDDMRDPWANGAIPRLRRLFWEKMGDRKVREVLQRQRRYHRLTVHFDGDEPMLDNARCMSEMGRKARDDPSLSGPIAHLRRCMIASLFYFELDSLPERHRGRYTGTGSILCTIRRTEPGFRELFSQLSERSVQIVVDGRPMTAIGDAACFDREGNFRKAVALDTYGTLQIALREGASEPCDIGRSPFRVERLVALQGLDSVFGRRSCRKRKSGGQDAAAKRRRAM</sequence>
<protein>
    <submittedName>
        <fullName evidence="3">Phospholipase</fullName>
    </submittedName>
</protein>
<evidence type="ECO:0000256" key="2">
    <source>
        <dbReference type="ARBA" id="ARBA00022963"/>
    </source>
</evidence>
<dbReference type="EMBL" id="JAGPXD010000003">
    <property type="protein sequence ID" value="KAH7363536.1"/>
    <property type="molecule type" value="Genomic_DNA"/>
</dbReference>
<keyword evidence="4" id="KW-1185">Reference proteome</keyword>
<dbReference type="PANTHER" id="PTHR24185">
    <property type="entry name" value="CALCIUM-INDEPENDENT PHOSPHOLIPASE A2-GAMMA"/>
    <property type="match status" value="1"/>
</dbReference>
<dbReference type="Gene3D" id="3.40.1090.10">
    <property type="entry name" value="Cytosolic phospholipase A2 catalytic domain"/>
    <property type="match status" value="1"/>
</dbReference>
<dbReference type="GO" id="GO:0019369">
    <property type="term" value="P:arachidonate metabolic process"/>
    <property type="evidence" value="ECO:0007669"/>
    <property type="project" value="TreeGrafter"/>
</dbReference>
<gene>
    <name evidence="3" type="ORF">B0T11DRAFT_224498</name>
</gene>
<accession>A0A8K0X4A4</accession>
<dbReference type="GO" id="GO:0016020">
    <property type="term" value="C:membrane"/>
    <property type="evidence" value="ECO:0007669"/>
    <property type="project" value="TreeGrafter"/>
</dbReference>
<organism evidence="3 4">
    <name type="scientific">Plectosphaerella cucumerina</name>
    <dbReference type="NCBI Taxonomy" id="40658"/>
    <lineage>
        <taxon>Eukaryota</taxon>
        <taxon>Fungi</taxon>
        <taxon>Dikarya</taxon>
        <taxon>Ascomycota</taxon>
        <taxon>Pezizomycotina</taxon>
        <taxon>Sordariomycetes</taxon>
        <taxon>Hypocreomycetidae</taxon>
        <taxon>Glomerellales</taxon>
        <taxon>Plectosphaerellaceae</taxon>
        <taxon>Plectosphaerella</taxon>
    </lineage>
</organism>